<dbReference type="Proteomes" id="UP001500571">
    <property type="component" value="Unassembled WGS sequence"/>
</dbReference>
<dbReference type="EMBL" id="BAAAPB010000001">
    <property type="protein sequence ID" value="GAA1949589.1"/>
    <property type="molecule type" value="Genomic_DNA"/>
</dbReference>
<reference evidence="1 2" key="1">
    <citation type="journal article" date="2019" name="Int. J. Syst. Evol. Microbiol.">
        <title>The Global Catalogue of Microorganisms (GCM) 10K type strain sequencing project: providing services to taxonomists for standard genome sequencing and annotation.</title>
        <authorList>
            <consortium name="The Broad Institute Genomics Platform"/>
            <consortium name="The Broad Institute Genome Sequencing Center for Infectious Disease"/>
            <person name="Wu L."/>
            <person name="Ma J."/>
        </authorList>
    </citation>
    <scope>NUCLEOTIDE SEQUENCE [LARGE SCALE GENOMIC DNA]</scope>
    <source>
        <strain evidence="1 2">JCM 15309</strain>
    </source>
</reference>
<keyword evidence="2" id="KW-1185">Reference proteome</keyword>
<name>A0ABN2QCI2_9ACTN</name>
<comment type="caution">
    <text evidence="1">The sequence shown here is derived from an EMBL/GenBank/DDBJ whole genome shotgun (WGS) entry which is preliminary data.</text>
</comment>
<organism evidence="1 2">
    <name type="scientific">Nocardioides panacihumi</name>
    <dbReference type="NCBI Taxonomy" id="400774"/>
    <lineage>
        <taxon>Bacteria</taxon>
        <taxon>Bacillati</taxon>
        <taxon>Actinomycetota</taxon>
        <taxon>Actinomycetes</taxon>
        <taxon>Propionibacteriales</taxon>
        <taxon>Nocardioidaceae</taxon>
        <taxon>Nocardioides</taxon>
    </lineage>
</organism>
<evidence type="ECO:0000313" key="2">
    <source>
        <dbReference type="Proteomes" id="UP001500571"/>
    </source>
</evidence>
<sequence>MFEPERRRGAEDRDAVVERLVDGMVAEAVADIDKPHVLVSFEPVSGTTFITGPYVNALEALGAADRERVSDEVEFAGQVPRTHVVMRLLVPL</sequence>
<gene>
    <name evidence="1" type="ORF">GCM10009798_05990</name>
</gene>
<evidence type="ECO:0000313" key="1">
    <source>
        <dbReference type="EMBL" id="GAA1949589.1"/>
    </source>
</evidence>
<proteinExistence type="predicted"/>
<protein>
    <submittedName>
        <fullName evidence="1">Uncharacterized protein</fullName>
    </submittedName>
</protein>
<dbReference type="RefSeq" id="WP_344042260.1">
    <property type="nucleotide sequence ID" value="NZ_BAAAPB010000001.1"/>
</dbReference>
<accession>A0ABN2QCI2</accession>